<reference evidence="19" key="1">
    <citation type="journal article" date="2017" name="Nat. Microbiol.">
        <title>Global analysis of biosynthetic gene clusters reveals vast potential of secondary metabolite production in Penicillium species.</title>
        <authorList>
            <person name="Nielsen J.C."/>
            <person name="Grijseels S."/>
            <person name="Prigent S."/>
            <person name="Ji B."/>
            <person name="Dainat J."/>
            <person name="Nielsen K.F."/>
            <person name="Frisvad J.C."/>
            <person name="Workman M."/>
            <person name="Nielsen J."/>
        </authorList>
    </citation>
    <scope>NUCLEOTIDE SEQUENCE [LARGE SCALE GENOMIC DNA]</scope>
    <source>
        <strain evidence="19">IBT 24891</strain>
    </source>
</reference>
<dbReference type="InterPro" id="IPR031705">
    <property type="entry name" value="Glyco_hydro_36_C"/>
</dbReference>
<dbReference type="PIRSF" id="PIRSF005536">
    <property type="entry name" value="Agal"/>
    <property type="match status" value="1"/>
</dbReference>
<dbReference type="FunFam" id="3.20.20.70:FF:000118">
    <property type="entry name" value="Alpha-galactosidase"/>
    <property type="match status" value="1"/>
</dbReference>
<evidence type="ECO:0000256" key="10">
    <source>
        <dbReference type="ARBA" id="ARBA00023180"/>
    </source>
</evidence>
<dbReference type="PRINTS" id="PR00743">
    <property type="entry name" value="GLHYDRLASE36"/>
</dbReference>
<evidence type="ECO:0000313" key="19">
    <source>
        <dbReference type="Proteomes" id="UP000191285"/>
    </source>
</evidence>
<evidence type="ECO:0000256" key="9">
    <source>
        <dbReference type="ARBA" id="ARBA00023027"/>
    </source>
</evidence>
<comment type="cofactor">
    <cofactor evidence="3">
        <name>Mg(2+)</name>
        <dbReference type="ChEBI" id="CHEBI:18420"/>
    </cofactor>
</comment>
<feature type="active site" description="Proton donor" evidence="13">
    <location>
        <position position="603"/>
    </location>
</feature>
<evidence type="ECO:0000256" key="15">
    <source>
        <dbReference type="SAM" id="SignalP"/>
    </source>
</evidence>
<dbReference type="InterPro" id="IPR031704">
    <property type="entry name" value="Glyco_hydro_36_N"/>
</dbReference>
<evidence type="ECO:0000256" key="5">
    <source>
        <dbReference type="ARBA" id="ARBA00011881"/>
    </source>
</evidence>
<dbReference type="CDD" id="cd14791">
    <property type="entry name" value="GH36"/>
    <property type="match status" value="1"/>
</dbReference>
<evidence type="ECO:0000256" key="8">
    <source>
        <dbReference type="ARBA" id="ARBA00022842"/>
    </source>
</evidence>
<feature type="binding site" evidence="14">
    <location>
        <position position="506"/>
    </location>
    <ligand>
        <name>substrate</name>
    </ligand>
</feature>
<evidence type="ECO:0000256" key="14">
    <source>
        <dbReference type="PIRSR" id="PIRSR005536-2"/>
    </source>
</evidence>
<feature type="binding site" evidence="14">
    <location>
        <begin position="539"/>
        <end position="543"/>
    </location>
    <ligand>
        <name>substrate</name>
    </ligand>
</feature>
<dbReference type="EMBL" id="MLKD01000002">
    <property type="protein sequence ID" value="OQE29402.1"/>
    <property type="molecule type" value="Genomic_DNA"/>
</dbReference>
<dbReference type="EC" id="3.2.1.22" evidence="6 12"/>
<keyword evidence="11 12" id="KW-0326">Glycosidase</keyword>
<dbReference type="SUPFAM" id="SSF51445">
    <property type="entry name" value="(Trans)glycosidases"/>
    <property type="match status" value="1"/>
</dbReference>
<evidence type="ECO:0000256" key="4">
    <source>
        <dbReference type="ARBA" id="ARBA00006202"/>
    </source>
</evidence>
<dbReference type="InterPro" id="IPR050985">
    <property type="entry name" value="Alpha-glycosidase_related"/>
</dbReference>
<dbReference type="Pfam" id="PF02065">
    <property type="entry name" value="Melibiase"/>
    <property type="match status" value="1"/>
</dbReference>
<dbReference type="Pfam" id="PF16874">
    <property type="entry name" value="Glyco_hydro_36C"/>
    <property type="match status" value="1"/>
</dbReference>
<feature type="domain" description="Glycosyl hydrolase family 36 N-terminal" evidence="17">
    <location>
        <begin position="94"/>
        <end position="337"/>
    </location>
</feature>
<comment type="cofactor">
    <cofactor evidence="2">
        <name>NAD(+)</name>
        <dbReference type="ChEBI" id="CHEBI:57540"/>
    </cofactor>
</comment>
<dbReference type="FunFam" id="2.60.40.1180:FF:000028">
    <property type="entry name" value="Alpha-galactosidase"/>
    <property type="match status" value="1"/>
</dbReference>
<dbReference type="InterPro" id="IPR017853">
    <property type="entry name" value="GH"/>
</dbReference>
<comment type="similarity">
    <text evidence="4">Belongs to the glycosyl hydrolase 36 family.</text>
</comment>
<evidence type="ECO:0000256" key="6">
    <source>
        <dbReference type="ARBA" id="ARBA00012755"/>
    </source>
</evidence>
<feature type="signal peptide" evidence="15">
    <location>
        <begin position="1"/>
        <end position="40"/>
    </location>
</feature>
<evidence type="ECO:0000256" key="12">
    <source>
        <dbReference type="PIRNR" id="PIRNR005536"/>
    </source>
</evidence>
<keyword evidence="15" id="KW-0732">Signal</keyword>
<name>A0A1V6TSN6_9EURO</name>
<evidence type="ECO:0000256" key="1">
    <source>
        <dbReference type="ARBA" id="ARBA00001255"/>
    </source>
</evidence>
<sequence>MAVVSQCVSTAEKVRHHIKWLGHLVQWWLLPAWSLSAVQSWPQAQQTVPFIPVTTRQLPDVNQSYAGIIADGSSFSLNGDNVSYRFHVDNSTGDLISDHFGGSVLGDIPTEVTGAVNGWVNTIGRVRREFPDQGRGDFRQPAIRIRQSEGYTVSDLRYQSYTVKQGKPSLPSLPATFGSEDEVSTLIVHLYDNYSSVAADLSYSIFPKHNAIVRSANITNHGKGNITIESLASMSVDFPYEDLDMISLRGDWAREAHRERRRVEYGTQGFGSTTGYSSHLHNPFLAVMDPSSTESSGEVWGFSFVYSGSFSVDVEKGSQGLTRALVGLNPSQLSWSLGPGESLNSPECVAVYSENGVGGMSRSLHNLYRKNLIKSKFAMADRPALLNSWEGLGSTFNESTISQLAKESAALGIKLFVLDDGWFGDKYPRTSDDAGLGDWIPNPRRFPDGLPHVVDSITSLKAANTSTNLRFGLWFEPEMVNPNSSLYHEHPEWALHAGSYPRTETRNQLVLNVALPEVQDFIIDSVSNILNSSDITYVKWDNNRGIHEMPSSSTDHEYMLGLYRVFDVLTTRFPEVLWEGCASGGGRFDPGVLQYFPQIWTSDDTDAVERITIQMGTSLAYPPSAMGAHLSAVPNQQTGRTLPVDFRGHVAMMGGSFGLELDPAEIPESDKAALPGLIELAEKVNPIILSGDMYRLSLPEESNWPAVLFISEDAKQAVLFYFQINPNINSAIPWVKMQGLDPKATYSVDGNATYTGSVLMKIGLQFPIATDYGSKVVFLEKQ</sequence>
<evidence type="ECO:0000259" key="16">
    <source>
        <dbReference type="Pfam" id="PF16874"/>
    </source>
</evidence>
<dbReference type="InterPro" id="IPR002252">
    <property type="entry name" value="Glyco_hydro_36"/>
</dbReference>
<dbReference type="InterPro" id="IPR038417">
    <property type="entry name" value="Alpga-gal_N_sf"/>
</dbReference>
<evidence type="ECO:0000256" key="3">
    <source>
        <dbReference type="ARBA" id="ARBA00001946"/>
    </source>
</evidence>
<feature type="domain" description="Glycosyl hydrolase family 36 C-terminal" evidence="16">
    <location>
        <begin position="704"/>
        <end position="779"/>
    </location>
</feature>
<comment type="caution">
    <text evidence="18">The sequence shown here is derived from an EMBL/GenBank/DDBJ whole genome shotgun (WGS) entry which is preliminary data.</text>
</comment>
<dbReference type="Pfam" id="PF16875">
    <property type="entry name" value="Glyco_hydro_36N"/>
    <property type="match status" value="1"/>
</dbReference>
<dbReference type="OrthoDB" id="5795902at2759"/>
<accession>A0A1V6TSN6</accession>
<dbReference type="PANTHER" id="PTHR43053:SF3">
    <property type="entry name" value="ALPHA-GALACTOSIDASE C-RELATED"/>
    <property type="match status" value="1"/>
</dbReference>
<feature type="chain" id="PRO_5012573849" description="Alpha-galactosidase" evidence="15">
    <location>
        <begin position="41"/>
        <end position="782"/>
    </location>
</feature>
<dbReference type="GO" id="GO:0004557">
    <property type="term" value="F:alpha-galactosidase activity"/>
    <property type="evidence" value="ECO:0007669"/>
    <property type="project" value="UniProtKB-UniRule"/>
</dbReference>
<feature type="binding site" evidence="14">
    <location>
        <begin position="419"/>
        <end position="420"/>
    </location>
    <ligand>
        <name>substrate</name>
    </ligand>
</feature>
<dbReference type="InterPro" id="IPR013785">
    <property type="entry name" value="Aldolase_TIM"/>
</dbReference>
<keyword evidence="10" id="KW-0325">Glycoprotein</keyword>
<organism evidence="18 19">
    <name type="scientific">Penicillium steckii</name>
    <dbReference type="NCBI Taxonomy" id="303698"/>
    <lineage>
        <taxon>Eukaryota</taxon>
        <taxon>Fungi</taxon>
        <taxon>Dikarya</taxon>
        <taxon>Ascomycota</taxon>
        <taxon>Pezizomycotina</taxon>
        <taxon>Eurotiomycetes</taxon>
        <taxon>Eurotiomycetidae</taxon>
        <taxon>Eurotiales</taxon>
        <taxon>Aspergillaceae</taxon>
        <taxon>Penicillium</taxon>
    </lineage>
</organism>
<dbReference type="GO" id="GO:0016052">
    <property type="term" value="P:carbohydrate catabolic process"/>
    <property type="evidence" value="ECO:0007669"/>
    <property type="project" value="InterPro"/>
</dbReference>
<dbReference type="Proteomes" id="UP000191285">
    <property type="component" value="Unassembled WGS sequence"/>
</dbReference>
<dbReference type="Gene3D" id="2.60.40.1180">
    <property type="entry name" value="Golgi alpha-mannosidase II"/>
    <property type="match status" value="1"/>
</dbReference>
<evidence type="ECO:0000313" key="18">
    <source>
        <dbReference type="EMBL" id="OQE29402.1"/>
    </source>
</evidence>
<keyword evidence="19" id="KW-1185">Reference proteome</keyword>
<keyword evidence="9" id="KW-0520">NAD</keyword>
<comment type="catalytic activity">
    <reaction evidence="1 12">
        <text>Hydrolysis of terminal, non-reducing alpha-D-galactose residues in alpha-D-galactosides, including galactose oligosaccharides, galactomannans and galactolipids.</text>
        <dbReference type="EC" id="3.2.1.22"/>
    </reaction>
</comment>
<gene>
    <name evidence="18" type="ORF">PENSTE_c002G00154</name>
</gene>
<comment type="subunit">
    <text evidence="5">Homotetramer.</text>
</comment>
<feature type="binding site" evidence="14">
    <location>
        <position position="581"/>
    </location>
    <ligand>
        <name>substrate</name>
    </ligand>
</feature>
<dbReference type="Gene3D" id="2.70.98.60">
    <property type="entry name" value="alpha-galactosidase from lactobacil brevis"/>
    <property type="match status" value="1"/>
</dbReference>
<keyword evidence="7 12" id="KW-0378">Hydrolase</keyword>
<evidence type="ECO:0000256" key="7">
    <source>
        <dbReference type="ARBA" id="ARBA00022801"/>
    </source>
</evidence>
<dbReference type="Gene3D" id="3.20.20.70">
    <property type="entry name" value="Aldolase class I"/>
    <property type="match status" value="1"/>
</dbReference>
<evidence type="ECO:0000256" key="13">
    <source>
        <dbReference type="PIRSR" id="PIRSR005536-1"/>
    </source>
</evidence>
<evidence type="ECO:0000256" key="2">
    <source>
        <dbReference type="ARBA" id="ARBA00001911"/>
    </source>
</evidence>
<proteinExistence type="inferred from homology"/>
<feature type="binding site" evidence="14">
    <location>
        <position position="603"/>
    </location>
    <ligand>
        <name>substrate</name>
    </ligand>
</feature>
<dbReference type="InterPro" id="IPR013780">
    <property type="entry name" value="Glyco_hydro_b"/>
</dbReference>
<protein>
    <recommendedName>
        <fullName evidence="6 12">Alpha-galactosidase</fullName>
        <ecNumber evidence="6 12">3.2.1.22</ecNumber>
    </recommendedName>
</protein>
<comment type="function">
    <text evidence="12">Hydrolyzes a variety of simple alpha-D-galactoside as well as more complex molecules such as oligosaccharides and polysaccharides.</text>
</comment>
<evidence type="ECO:0000256" key="11">
    <source>
        <dbReference type="ARBA" id="ARBA00023295"/>
    </source>
</evidence>
<evidence type="ECO:0000259" key="17">
    <source>
        <dbReference type="Pfam" id="PF16875"/>
    </source>
</evidence>
<dbReference type="PANTHER" id="PTHR43053">
    <property type="entry name" value="GLYCOSIDASE FAMILY 31"/>
    <property type="match status" value="1"/>
</dbReference>
<dbReference type="STRING" id="303698.A0A1V6TSN6"/>
<dbReference type="AlphaFoldDB" id="A0A1V6TSN6"/>
<feature type="active site" description="Nucleophile" evidence="13">
    <location>
        <position position="541"/>
    </location>
</feature>
<feature type="binding site" evidence="14">
    <location>
        <position position="252"/>
    </location>
    <ligand>
        <name>substrate</name>
    </ligand>
</feature>
<keyword evidence="8" id="KW-0460">Magnesium</keyword>